<sequence>MDPTQWFNHFPATIDEGWATLIAAAAGFGIVAYQTRQGFKSIAHSQERQSELDRNARVHQAELDRSADARRRQNEANTLASSLLAELVAASTVVTNSLSIMNIAAAGLGAGGDVVIDKIALSNFLPKFDPLVYKANIGSIGLLGPSTAHDVVSVYNMLLISERVPEASDMRANFASKLMETYRTAFSDWLKDAAHVQKRLLAVNGIEVDPGPVYEIRRARIEERTKTQE</sequence>
<comment type="caution">
    <text evidence="1">The sequence shown here is derived from an EMBL/GenBank/DDBJ whole genome shotgun (WGS) entry which is preliminary data.</text>
</comment>
<dbReference type="Proteomes" id="UP000744980">
    <property type="component" value="Unassembled WGS sequence"/>
</dbReference>
<name>A0AAW4FIC2_9HYPH</name>
<keyword evidence="2" id="KW-1185">Reference proteome</keyword>
<gene>
    <name evidence="1" type="ORF">GFB56_05485</name>
</gene>
<evidence type="ECO:0000313" key="1">
    <source>
        <dbReference type="EMBL" id="MBM3090265.1"/>
    </source>
</evidence>
<evidence type="ECO:0000313" key="2">
    <source>
        <dbReference type="Proteomes" id="UP000744980"/>
    </source>
</evidence>
<accession>A0AAW4FIC2</accession>
<dbReference type="AlphaFoldDB" id="A0AAW4FIC2"/>
<proteinExistence type="predicted"/>
<dbReference type="EMBL" id="WXFA01000002">
    <property type="protein sequence ID" value="MBM3090265.1"/>
    <property type="molecule type" value="Genomic_DNA"/>
</dbReference>
<organism evidence="1 2">
    <name type="scientific">Ensifer canadensis</name>
    <dbReference type="NCBI Taxonomy" id="555315"/>
    <lineage>
        <taxon>Bacteria</taxon>
        <taxon>Pseudomonadati</taxon>
        <taxon>Pseudomonadota</taxon>
        <taxon>Alphaproteobacteria</taxon>
        <taxon>Hyphomicrobiales</taxon>
        <taxon>Rhizobiaceae</taxon>
        <taxon>Sinorhizobium/Ensifer group</taxon>
        <taxon>Ensifer</taxon>
    </lineage>
</organism>
<reference evidence="1 2" key="1">
    <citation type="submission" date="2020-01" db="EMBL/GenBank/DDBJ databases">
        <title>Draft genome assembly of Ensifer adhaerens T173.</title>
        <authorList>
            <person name="Craig J.E."/>
            <person name="Stinchcombe J.R."/>
        </authorList>
    </citation>
    <scope>NUCLEOTIDE SEQUENCE [LARGE SCALE GENOMIC DNA]</scope>
    <source>
        <strain evidence="1 2">T173</strain>
    </source>
</reference>
<dbReference type="RefSeq" id="WP_203527375.1">
    <property type="nucleotide sequence ID" value="NZ_CP083370.1"/>
</dbReference>
<protein>
    <submittedName>
        <fullName evidence="1">Uncharacterized protein</fullName>
    </submittedName>
</protein>